<organism evidence="2">
    <name type="scientific">Salmonella enterica</name>
    <name type="common">Salmonella choleraesuis</name>
    <dbReference type="NCBI Taxonomy" id="28901"/>
    <lineage>
        <taxon>Bacteria</taxon>
        <taxon>Pseudomonadati</taxon>
        <taxon>Pseudomonadota</taxon>
        <taxon>Gammaproteobacteria</taxon>
        <taxon>Enterobacterales</taxon>
        <taxon>Enterobacteriaceae</taxon>
        <taxon>Salmonella</taxon>
    </lineage>
</organism>
<dbReference type="AlphaFoldDB" id="A0A744FES0"/>
<reference evidence="2" key="1">
    <citation type="journal article" date="2018" name="Genome Biol.">
        <title>SKESA: strategic k-mer extension for scrupulous assemblies.</title>
        <authorList>
            <person name="Souvorov A."/>
            <person name="Agarwala R."/>
            <person name="Lipman D.J."/>
        </authorList>
    </citation>
    <scope>NUCLEOTIDE SEQUENCE</scope>
    <source>
        <strain evidence="2">MA.04ba 6789-3</strain>
    </source>
</reference>
<comment type="caution">
    <text evidence="2">The sequence shown here is derived from an EMBL/GenBank/DDBJ whole genome shotgun (WGS) entry which is preliminary data.</text>
</comment>
<sequence length="48" mass="5365">MSCTHREFLENVGSTIPFAYQDFAGIKAAYRFPSNPHIDESAILNGTF</sequence>
<gene>
    <name evidence="2" type="ORF">G9E92_004746</name>
</gene>
<evidence type="ECO:0000259" key="1">
    <source>
        <dbReference type="Pfam" id="PF14706"/>
    </source>
</evidence>
<accession>A0A744FES0</accession>
<proteinExistence type="predicted"/>
<dbReference type="Pfam" id="PF14706">
    <property type="entry name" value="Tnp_DNA_bind"/>
    <property type="match status" value="1"/>
</dbReference>
<name>A0A744FES0_SALER</name>
<feature type="domain" description="Transposase Tn5-like N-terminal" evidence="1">
    <location>
        <begin position="8"/>
        <end position="38"/>
    </location>
</feature>
<evidence type="ECO:0000313" key="2">
    <source>
        <dbReference type="EMBL" id="HAF2529642.1"/>
    </source>
</evidence>
<dbReference type="InterPro" id="IPR014735">
    <property type="entry name" value="Transposase_Tn5-like_N"/>
</dbReference>
<reference evidence="2" key="2">
    <citation type="submission" date="2020-02" db="EMBL/GenBank/DDBJ databases">
        <authorList>
            <consortium name="NCBI Pathogen Detection Project"/>
        </authorList>
    </citation>
    <scope>NUCLEOTIDE SEQUENCE</scope>
    <source>
        <strain evidence="2">MA.04ba 6789-3</strain>
    </source>
</reference>
<protein>
    <recommendedName>
        <fullName evidence="1">Transposase Tn5-like N-terminal domain-containing protein</fullName>
    </recommendedName>
</protein>
<dbReference type="EMBL" id="DAAUQW010000020">
    <property type="protein sequence ID" value="HAF2529642.1"/>
    <property type="molecule type" value="Genomic_DNA"/>
</dbReference>